<sequence length="268" mass="29301">MIRYVTAALLIGLSFGQRQDFAFQDCGSKAEIQVAQIEPCDSDPCILKRGSTSKIHFSIIADQDSDTVVLDARFKMFGMMMPIPGLEKDLCKSLVQCPIVKGEEYGGTMEVSIPFFAPSNSPSNMIRLAVGLLLCGFALGQRRDINYEDCGSQAKVLSAQMEPCDSDPCVLKRGTKPKIYFTLTSDQDTEKATLDAKIDLFGIMVPIPGLENDLCKNMVQCPVSKGQTYSGTMEVFVPQFAPIMKSHVLLKVLGDKGVSCLRQDACVD</sequence>
<dbReference type="Proteomes" id="UP000821865">
    <property type="component" value="Chromosome 3"/>
</dbReference>
<dbReference type="EMBL" id="CM023472">
    <property type="protein sequence ID" value="KAH7960180.1"/>
    <property type="molecule type" value="Genomic_DNA"/>
</dbReference>
<gene>
    <name evidence="1" type="ORF">HPB49_017566</name>
</gene>
<accession>A0ACB8D6N9</accession>
<keyword evidence="2" id="KW-1185">Reference proteome</keyword>
<protein>
    <submittedName>
        <fullName evidence="1">Uncharacterized protein</fullName>
    </submittedName>
</protein>
<evidence type="ECO:0000313" key="1">
    <source>
        <dbReference type="EMBL" id="KAH7960180.1"/>
    </source>
</evidence>
<name>A0ACB8D6N9_DERSI</name>
<evidence type="ECO:0000313" key="2">
    <source>
        <dbReference type="Proteomes" id="UP000821865"/>
    </source>
</evidence>
<reference evidence="1" key="1">
    <citation type="submission" date="2020-05" db="EMBL/GenBank/DDBJ databases">
        <title>Large-scale comparative analyses of tick genomes elucidate their genetic diversity and vector capacities.</title>
        <authorList>
            <person name="Jia N."/>
            <person name="Wang J."/>
            <person name="Shi W."/>
            <person name="Du L."/>
            <person name="Sun Y."/>
            <person name="Zhan W."/>
            <person name="Jiang J."/>
            <person name="Wang Q."/>
            <person name="Zhang B."/>
            <person name="Ji P."/>
            <person name="Sakyi L.B."/>
            <person name="Cui X."/>
            <person name="Yuan T."/>
            <person name="Jiang B."/>
            <person name="Yang W."/>
            <person name="Lam T.T.-Y."/>
            <person name="Chang Q."/>
            <person name="Ding S."/>
            <person name="Wang X."/>
            <person name="Zhu J."/>
            <person name="Ruan X."/>
            <person name="Zhao L."/>
            <person name="Wei J."/>
            <person name="Que T."/>
            <person name="Du C."/>
            <person name="Cheng J."/>
            <person name="Dai P."/>
            <person name="Han X."/>
            <person name="Huang E."/>
            <person name="Gao Y."/>
            <person name="Liu J."/>
            <person name="Shao H."/>
            <person name="Ye R."/>
            <person name="Li L."/>
            <person name="Wei W."/>
            <person name="Wang X."/>
            <person name="Wang C."/>
            <person name="Yang T."/>
            <person name="Huo Q."/>
            <person name="Li W."/>
            <person name="Guo W."/>
            <person name="Chen H."/>
            <person name="Zhou L."/>
            <person name="Ni X."/>
            <person name="Tian J."/>
            <person name="Zhou Y."/>
            <person name="Sheng Y."/>
            <person name="Liu T."/>
            <person name="Pan Y."/>
            <person name="Xia L."/>
            <person name="Li J."/>
            <person name="Zhao F."/>
            <person name="Cao W."/>
        </authorList>
    </citation>
    <scope>NUCLEOTIDE SEQUENCE</scope>
    <source>
        <strain evidence="1">Dsil-2018</strain>
    </source>
</reference>
<comment type="caution">
    <text evidence="1">The sequence shown here is derived from an EMBL/GenBank/DDBJ whole genome shotgun (WGS) entry which is preliminary data.</text>
</comment>
<organism evidence="1 2">
    <name type="scientific">Dermacentor silvarum</name>
    <name type="common">Tick</name>
    <dbReference type="NCBI Taxonomy" id="543639"/>
    <lineage>
        <taxon>Eukaryota</taxon>
        <taxon>Metazoa</taxon>
        <taxon>Ecdysozoa</taxon>
        <taxon>Arthropoda</taxon>
        <taxon>Chelicerata</taxon>
        <taxon>Arachnida</taxon>
        <taxon>Acari</taxon>
        <taxon>Parasitiformes</taxon>
        <taxon>Ixodida</taxon>
        <taxon>Ixodoidea</taxon>
        <taxon>Ixodidae</taxon>
        <taxon>Rhipicephalinae</taxon>
        <taxon>Dermacentor</taxon>
    </lineage>
</organism>
<proteinExistence type="predicted"/>